<dbReference type="EMBL" id="JAEAOA010001215">
    <property type="protein sequence ID" value="KAK3582939.1"/>
    <property type="molecule type" value="Genomic_DNA"/>
</dbReference>
<accession>A0AAE0S0E0</accession>
<reference evidence="2" key="2">
    <citation type="journal article" date="2021" name="Genome Biol. Evol.">
        <title>Developing a high-quality reference genome for a parasitic bivalve with doubly uniparental inheritance (Bivalvia: Unionida).</title>
        <authorList>
            <person name="Smith C.H."/>
        </authorList>
    </citation>
    <scope>NUCLEOTIDE SEQUENCE</scope>
    <source>
        <strain evidence="2">CHS0354</strain>
        <tissue evidence="2">Mantle</tissue>
    </source>
</reference>
<comment type="caution">
    <text evidence="2">The sequence shown here is derived from an EMBL/GenBank/DDBJ whole genome shotgun (WGS) entry which is preliminary data.</text>
</comment>
<feature type="compositionally biased region" description="Basic and acidic residues" evidence="1">
    <location>
        <begin position="77"/>
        <end position="90"/>
    </location>
</feature>
<name>A0AAE0S0E0_9BIVA</name>
<dbReference type="Proteomes" id="UP001195483">
    <property type="component" value="Unassembled WGS sequence"/>
</dbReference>
<feature type="compositionally biased region" description="Low complexity" evidence="1">
    <location>
        <begin position="190"/>
        <end position="208"/>
    </location>
</feature>
<proteinExistence type="predicted"/>
<reference evidence="2" key="1">
    <citation type="journal article" date="2021" name="Genome Biol. Evol.">
        <title>A High-Quality Reference Genome for a Parasitic Bivalve with Doubly Uniparental Inheritance (Bivalvia: Unionida).</title>
        <authorList>
            <person name="Smith C.H."/>
        </authorList>
    </citation>
    <scope>NUCLEOTIDE SEQUENCE</scope>
    <source>
        <strain evidence="2">CHS0354</strain>
    </source>
</reference>
<feature type="compositionally biased region" description="Low complexity" evidence="1">
    <location>
        <begin position="91"/>
        <end position="100"/>
    </location>
</feature>
<keyword evidence="3" id="KW-1185">Reference proteome</keyword>
<feature type="region of interest" description="Disordered" evidence="1">
    <location>
        <begin position="153"/>
        <end position="231"/>
    </location>
</feature>
<dbReference type="AlphaFoldDB" id="A0AAE0S0E0"/>
<sequence length="231" mass="26526">MNRCSVLDVNITRFENGQLSNWNVEYTTLDCYKKAKCNMMDGRNVPLDIVISTGKMIGEIGPREERAYRIKKNQQIQHEETHKKQTDGQNKKQQLLDNNNTRTNPKHQKTDCTRTTRVDFNAVSKTTIQTATENEQEPRPIPRKTKTNLTRVSTPLKGSSQETRTTMQRVKETAETQNYKQQQDPKEGLETTLTIKTGTKTSSSQQSILIAATVEEQEKEKQRKGEPRGRK</sequence>
<evidence type="ECO:0000313" key="3">
    <source>
        <dbReference type="Proteomes" id="UP001195483"/>
    </source>
</evidence>
<organism evidence="2 3">
    <name type="scientific">Potamilus streckersoni</name>
    <dbReference type="NCBI Taxonomy" id="2493646"/>
    <lineage>
        <taxon>Eukaryota</taxon>
        <taxon>Metazoa</taxon>
        <taxon>Spiralia</taxon>
        <taxon>Lophotrochozoa</taxon>
        <taxon>Mollusca</taxon>
        <taxon>Bivalvia</taxon>
        <taxon>Autobranchia</taxon>
        <taxon>Heteroconchia</taxon>
        <taxon>Palaeoheterodonta</taxon>
        <taxon>Unionida</taxon>
        <taxon>Unionoidea</taxon>
        <taxon>Unionidae</taxon>
        <taxon>Ambleminae</taxon>
        <taxon>Lampsilini</taxon>
        <taxon>Potamilus</taxon>
    </lineage>
</organism>
<protein>
    <submittedName>
        <fullName evidence="2">Uncharacterized protein</fullName>
    </submittedName>
</protein>
<feature type="compositionally biased region" description="Basic and acidic residues" evidence="1">
    <location>
        <begin position="216"/>
        <end position="231"/>
    </location>
</feature>
<reference evidence="2" key="3">
    <citation type="submission" date="2023-05" db="EMBL/GenBank/DDBJ databases">
        <authorList>
            <person name="Smith C.H."/>
        </authorList>
    </citation>
    <scope>NUCLEOTIDE SEQUENCE</scope>
    <source>
        <strain evidence="2">CHS0354</strain>
        <tissue evidence="2">Mantle</tissue>
    </source>
</reference>
<evidence type="ECO:0000256" key="1">
    <source>
        <dbReference type="SAM" id="MobiDB-lite"/>
    </source>
</evidence>
<gene>
    <name evidence="2" type="ORF">CHS0354_019946</name>
</gene>
<feature type="region of interest" description="Disordered" evidence="1">
    <location>
        <begin position="72"/>
        <end position="111"/>
    </location>
</feature>
<feature type="compositionally biased region" description="Polar residues" evidence="1">
    <location>
        <begin position="153"/>
        <end position="168"/>
    </location>
</feature>
<evidence type="ECO:0000313" key="2">
    <source>
        <dbReference type="EMBL" id="KAK3582939.1"/>
    </source>
</evidence>